<evidence type="ECO:0000256" key="7">
    <source>
        <dbReference type="SAM" id="Phobius"/>
    </source>
</evidence>
<keyword evidence="3" id="KW-1003">Cell membrane</keyword>
<proteinExistence type="inferred from homology"/>
<keyword evidence="5 7" id="KW-1133">Transmembrane helix</keyword>
<feature type="transmembrane region" description="Helical" evidence="7">
    <location>
        <begin position="445"/>
        <end position="466"/>
    </location>
</feature>
<evidence type="ECO:0000256" key="2">
    <source>
        <dbReference type="ARBA" id="ARBA00007430"/>
    </source>
</evidence>
<dbReference type="EMBL" id="CP028136">
    <property type="protein sequence ID" value="AVR46904.1"/>
    <property type="molecule type" value="Genomic_DNA"/>
</dbReference>
<feature type="transmembrane region" description="Helical" evidence="7">
    <location>
        <begin position="177"/>
        <end position="194"/>
    </location>
</feature>
<feature type="transmembrane region" description="Helical" evidence="7">
    <location>
        <begin position="358"/>
        <end position="377"/>
    </location>
</feature>
<evidence type="ECO:0000256" key="6">
    <source>
        <dbReference type="ARBA" id="ARBA00023136"/>
    </source>
</evidence>
<feature type="transmembrane region" description="Helical" evidence="7">
    <location>
        <begin position="325"/>
        <end position="346"/>
    </location>
</feature>
<dbReference type="PANTHER" id="PTHR30250">
    <property type="entry name" value="PST FAMILY PREDICTED COLANIC ACID TRANSPORTER"/>
    <property type="match status" value="1"/>
</dbReference>
<dbReference type="RefSeq" id="WP_107013675.1">
    <property type="nucleotide sequence ID" value="NZ_CP028136.1"/>
</dbReference>
<feature type="transmembrane region" description="Helical" evidence="7">
    <location>
        <begin position="119"/>
        <end position="137"/>
    </location>
</feature>
<feature type="transmembrane region" description="Helical" evidence="7">
    <location>
        <begin position="43"/>
        <end position="68"/>
    </location>
</feature>
<feature type="transmembrane region" description="Helical" evidence="7">
    <location>
        <begin position="149"/>
        <end position="171"/>
    </location>
</feature>
<dbReference type="AlphaFoldDB" id="A0A2R3Z9P8"/>
<sequence length="487" mass="53967">MRNHLQKTKVGVIWSFFNQGGTQVLNLLVTFVLARLITPEEFGIIGMIAVFTGFAKIFVDLGFSNALIQKKSISKKDIDTVFTFNIISGLVLTGIFFFFSSLIADFYGEAILSKITKVYSPIFLIMAFGGVNQAMIIKAMEFKKNTIASIVSTIVSSTIAIAMAYLGFGVWSILSKILSEQIITTLLVMVLFPVRQQPKFYYSSFRALAKNGFNMAGDSVINYWSRNADNLIIGKFLGDGPLGIYSKAYAIMMLPLRNISRVIGKVMFPSFSLLQNEVEKIKSIYLKATRLIAFVTFPLMMGLAILAEPFVLVTFGENWVQMIPIIRILAAIGAIQSVFTLNGVIFNSLGKPEISLRISIIRSITNIGAFIMGLKLGGLNGLAMAYAIVTLLSVLPSFYFAGKQINVSILEMFKNLFNATGSTIIMGLSIFYIQKTIESFFSTAILRLLIPTLCGIMIYYLIGYLLGLEELKLAKKIFIQKKKPKVI</sequence>
<dbReference type="GO" id="GO:0005886">
    <property type="term" value="C:plasma membrane"/>
    <property type="evidence" value="ECO:0007669"/>
    <property type="project" value="UniProtKB-SubCell"/>
</dbReference>
<evidence type="ECO:0000256" key="5">
    <source>
        <dbReference type="ARBA" id="ARBA00022989"/>
    </source>
</evidence>
<feature type="transmembrane region" description="Helical" evidence="7">
    <location>
        <begin position="80"/>
        <end position="99"/>
    </location>
</feature>
<accession>A0A2R3Z9P8</accession>
<keyword evidence="6 7" id="KW-0472">Membrane</keyword>
<organism evidence="8 9">
    <name type="scientific">Christiangramia fulva</name>
    <dbReference type="NCBI Taxonomy" id="2126553"/>
    <lineage>
        <taxon>Bacteria</taxon>
        <taxon>Pseudomonadati</taxon>
        <taxon>Bacteroidota</taxon>
        <taxon>Flavobacteriia</taxon>
        <taxon>Flavobacteriales</taxon>
        <taxon>Flavobacteriaceae</taxon>
        <taxon>Christiangramia</taxon>
    </lineage>
</organism>
<comment type="similarity">
    <text evidence="2">Belongs to the polysaccharide synthase family.</text>
</comment>
<dbReference type="Proteomes" id="UP000241507">
    <property type="component" value="Chromosome"/>
</dbReference>
<name>A0A2R3Z9P8_9FLAO</name>
<evidence type="ECO:0000313" key="9">
    <source>
        <dbReference type="Proteomes" id="UP000241507"/>
    </source>
</evidence>
<gene>
    <name evidence="8" type="ORF">C7S20_17455</name>
</gene>
<dbReference type="CDD" id="cd13127">
    <property type="entry name" value="MATE_tuaB_like"/>
    <property type="match status" value="1"/>
</dbReference>
<evidence type="ECO:0000256" key="3">
    <source>
        <dbReference type="ARBA" id="ARBA00022475"/>
    </source>
</evidence>
<dbReference type="OrthoDB" id="9770347at2"/>
<dbReference type="InterPro" id="IPR050833">
    <property type="entry name" value="Poly_Biosynth_Transport"/>
</dbReference>
<dbReference type="Pfam" id="PF13440">
    <property type="entry name" value="Polysacc_synt_3"/>
    <property type="match status" value="1"/>
</dbReference>
<protein>
    <submittedName>
        <fullName evidence="8">Uncharacterized protein</fullName>
    </submittedName>
</protein>
<reference evidence="9" key="1">
    <citation type="submission" date="2018-03" db="EMBL/GenBank/DDBJ databases">
        <title>Gramella fulva sp. nov., isolated from a dry surface of tidal flat.</title>
        <authorList>
            <person name="Hwang S.H."/>
            <person name="Hwang W.M."/>
            <person name="Kang K."/>
            <person name="Ahn T.-Y."/>
        </authorList>
    </citation>
    <scope>NUCLEOTIDE SEQUENCE [LARGE SCALE GENOMIC DNA]</scope>
    <source>
        <strain evidence="9">SH35</strain>
    </source>
</reference>
<feature type="transmembrane region" description="Helical" evidence="7">
    <location>
        <begin position="383"/>
        <end position="401"/>
    </location>
</feature>
<feature type="transmembrane region" description="Helical" evidence="7">
    <location>
        <begin position="12"/>
        <end position="37"/>
    </location>
</feature>
<feature type="transmembrane region" description="Helical" evidence="7">
    <location>
        <begin position="291"/>
        <end position="313"/>
    </location>
</feature>
<keyword evidence="9" id="KW-1185">Reference proteome</keyword>
<evidence type="ECO:0000313" key="8">
    <source>
        <dbReference type="EMBL" id="AVR46904.1"/>
    </source>
</evidence>
<evidence type="ECO:0000256" key="1">
    <source>
        <dbReference type="ARBA" id="ARBA00004651"/>
    </source>
</evidence>
<feature type="transmembrane region" description="Helical" evidence="7">
    <location>
        <begin position="413"/>
        <end position="433"/>
    </location>
</feature>
<dbReference type="KEGG" id="grs:C7S20_17455"/>
<comment type="subcellular location">
    <subcellularLocation>
        <location evidence="1">Cell membrane</location>
        <topology evidence="1">Multi-pass membrane protein</topology>
    </subcellularLocation>
</comment>
<dbReference type="PANTHER" id="PTHR30250:SF10">
    <property type="entry name" value="LIPOPOLYSACCHARIDE BIOSYNTHESIS PROTEIN WZXC"/>
    <property type="match status" value="1"/>
</dbReference>
<keyword evidence="4 7" id="KW-0812">Transmembrane</keyword>
<evidence type="ECO:0000256" key="4">
    <source>
        <dbReference type="ARBA" id="ARBA00022692"/>
    </source>
</evidence>